<dbReference type="Gene3D" id="3.30.710.10">
    <property type="entry name" value="Potassium Channel Kv1.1, Chain A"/>
    <property type="match status" value="1"/>
</dbReference>
<organism evidence="3 4">
    <name type="scientific">Orchesella dallaii</name>
    <dbReference type="NCBI Taxonomy" id="48710"/>
    <lineage>
        <taxon>Eukaryota</taxon>
        <taxon>Metazoa</taxon>
        <taxon>Ecdysozoa</taxon>
        <taxon>Arthropoda</taxon>
        <taxon>Hexapoda</taxon>
        <taxon>Collembola</taxon>
        <taxon>Entomobryomorpha</taxon>
        <taxon>Entomobryoidea</taxon>
        <taxon>Orchesellidae</taxon>
        <taxon>Orchesellinae</taxon>
        <taxon>Orchesella</taxon>
    </lineage>
</organism>
<name>A0ABP1S6S4_9HEXA</name>
<evidence type="ECO:0000256" key="1">
    <source>
        <dbReference type="SAM" id="MobiDB-lite"/>
    </source>
</evidence>
<dbReference type="Pfam" id="PF00651">
    <property type="entry name" value="BTB"/>
    <property type="match status" value="1"/>
</dbReference>
<feature type="compositionally biased region" description="Low complexity" evidence="1">
    <location>
        <begin position="73"/>
        <end position="87"/>
    </location>
</feature>
<dbReference type="InterPro" id="IPR011705">
    <property type="entry name" value="BACK"/>
</dbReference>
<evidence type="ECO:0000313" key="3">
    <source>
        <dbReference type="EMBL" id="CAL8143973.1"/>
    </source>
</evidence>
<dbReference type="InterPro" id="IPR011333">
    <property type="entry name" value="SKP1/BTB/POZ_sf"/>
</dbReference>
<evidence type="ECO:0000313" key="4">
    <source>
        <dbReference type="Proteomes" id="UP001642540"/>
    </source>
</evidence>
<feature type="domain" description="BTB" evidence="2">
    <location>
        <begin position="244"/>
        <end position="316"/>
    </location>
</feature>
<feature type="region of interest" description="Disordered" evidence="1">
    <location>
        <begin position="22"/>
        <end position="91"/>
    </location>
</feature>
<sequence length="568" mass="63696">MHSSHSSNILTQTQAQTCLSVGSSNNYGKGSSNSLRNLPARVQKTGDTTSNNIKKSKPKSRTLRTRKRDTTSKARSSTSNSSINSNEDTSKVASRQLYNPLAVDSLTDNNVLRIEGALLNVPKGLLARSKSRLQTQAMSKVTLDQMVASLPSSSASSISTTSTGVIGAKSKSIFPSSPSPKVMAIMEQRQVGSGDASARVGLLSTWDSRDDFTFKSKGSEKNQCVALPLLKQRLGYLWQNKMFTDVMFIVGRDKVSIEAHRMILASASEVFRKLLYDEAKPMISDDKFLLYENEFSVPAFEVFIKAMYTNEIPICLGLPLALEVFYASKKYAVIFLEGQVLEHIRQVLTASNVFEVLSFTTNAVELSYLAPICWKIIEEQTSEVLEYHMDKLDAHTFAKILERDRLNLDEVDLFKMAVRWAANLCKTNSMKTTGKNKRHYMESLIKHFRFTTMTPAQFKEVVIPSRILETREVQQIQCVLNRNGDVNVTLPYKPLPRFNTSHIVVQQPEFAHKNETKSRWLETGKRIPKICSDSAVIAPTVGAKMTLRRRSSSTKVKQKRATTHNKNR</sequence>
<feature type="region of interest" description="Disordered" evidence="1">
    <location>
        <begin position="547"/>
        <end position="568"/>
    </location>
</feature>
<reference evidence="3 4" key="1">
    <citation type="submission" date="2024-08" db="EMBL/GenBank/DDBJ databases">
        <authorList>
            <person name="Cucini C."/>
            <person name="Frati F."/>
        </authorList>
    </citation>
    <scope>NUCLEOTIDE SEQUENCE [LARGE SCALE GENOMIC DNA]</scope>
</reference>
<dbReference type="SUPFAM" id="SSF54695">
    <property type="entry name" value="POZ domain"/>
    <property type="match status" value="1"/>
</dbReference>
<dbReference type="EMBL" id="CAXLJM020000160">
    <property type="protein sequence ID" value="CAL8143973.1"/>
    <property type="molecule type" value="Genomic_DNA"/>
</dbReference>
<proteinExistence type="predicted"/>
<dbReference type="CDD" id="cd18186">
    <property type="entry name" value="BTB_POZ_ZBTB_KLHL-like"/>
    <property type="match status" value="1"/>
</dbReference>
<dbReference type="InterPro" id="IPR000210">
    <property type="entry name" value="BTB/POZ_dom"/>
</dbReference>
<dbReference type="Proteomes" id="UP001642540">
    <property type="component" value="Unassembled WGS sequence"/>
</dbReference>
<dbReference type="SMART" id="SM00875">
    <property type="entry name" value="BACK"/>
    <property type="match status" value="1"/>
</dbReference>
<evidence type="ECO:0000259" key="2">
    <source>
        <dbReference type="PROSITE" id="PS50097"/>
    </source>
</evidence>
<dbReference type="Gene3D" id="1.25.40.420">
    <property type="match status" value="1"/>
</dbReference>
<comment type="caution">
    <text evidence="3">The sequence shown here is derived from an EMBL/GenBank/DDBJ whole genome shotgun (WGS) entry which is preliminary data.</text>
</comment>
<feature type="compositionally biased region" description="Basic residues" evidence="1">
    <location>
        <begin position="54"/>
        <end position="67"/>
    </location>
</feature>
<dbReference type="PANTHER" id="PTHR45774:SF3">
    <property type="entry name" value="BTB (POZ) DOMAIN-CONTAINING 2B-RELATED"/>
    <property type="match status" value="1"/>
</dbReference>
<dbReference type="SMART" id="SM00225">
    <property type="entry name" value="BTB"/>
    <property type="match status" value="1"/>
</dbReference>
<gene>
    <name evidence="3" type="ORF">ODALV1_LOCUS30022</name>
</gene>
<dbReference type="Pfam" id="PF07707">
    <property type="entry name" value="BACK"/>
    <property type="match status" value="1"/>
</dbReference>
<keyword evidence="4" id="KW-1185">Reference proteome</keyword>
<feature type="compositionally biased region" description="Low complexity" evidence="1">
    <location>
        <begin position="22"/>
        <end position="34"/>
    </location>
</feature>
<protein>
    <recommendedName>
        <fullName evidence="2">BTB domain-containing protein</fullName>
    </recommendedName>
</protein>
<dbReference type="PANTHER" id="PTHR45774">
    <property type="entry name" value="BTB/POZ DOMAIN-CONTAINING"/>
    <property type="match status" value="1"/>
</dbReference>
<accession>A0ABP1S6S4</accession>
<dbReference type="PROSITE" id="PS50097">
    <property type="entry name" value="BTB"/>
    <property type="match status" value="1"/>
</dbReference>